<evidence type="ECO:0000313" key="8">
    <source>
        <dbReference type="Proteomes" id="UP000749471"/>
    </source>
</evidence>
<comment type="caution">
    <text evidence="7">The sequence shown here is derived from an EMBL/GenBank/DDBJ whole genome shotgun (WGS) entry which is preliminary data.</text>
</comment>
<feature type="transmembrane region" description="Helical" evidence="5">
    <location>
        <begin position="222"/>
        <end position="245"/>
    </location>
</feature>
<gene>
    <name evidence="7" type="ORF">KQI42_00420</name>
</gene>
<protein>
    <submittedName>
        <fullName evidence="7">ABC transporter permease</fullName>
    </submittedName>
</protein>
<feature type="transmembrane region" description="Helical" evidence="5">
    <location>
        <begin position="265"/>
        <end position="283"/>
    </location>
</feature>
<keyword evidence="2 5" id="KW-0812">Transmembrane</keyword>
<feature type="transmembrane region" description="Helical" evidence="5">
    <location>
        <begin position="16"/>
        <end position="36"/>
    </location>
</feature>
<feature type="transmembrane region" description="Helical" evidence="5">
    <location>
        <begin position="342"/>
        <end position="361"/>
    </location>
</feature>
<keyword evidence="8" id="KW-1185">Reference proteome</keyword>
<evidence type="ECO:0000256" key="2">
    <source>
        <dbReference type="ARBA" id="ARBA00022692"/>
    </source>
</evidence>
<feature type="transmembrane region" description="Helical" evidence="5">
    <location>
        <begin position="290"/>
        <end position="307"/>
    </location>
</feature>
<evidence type="ECO:0000259" key="6">
    <source>
        <dbReference type="Pfam" id="PF12698"/>
    </source>
</evidence>
<proteinExistence type="predicted"/>
<comment type="subcellular location">
    <subcellularLocation>
        <location evidence="1">Membrane</location>
        <topology evidence="1">Multi-pass membrane protein</topology>
    </subcellularLocation>
</comment>
<dbReference type="Pfam" id="PF12698">
    <property type="entry name" value="ABC2_membrane_3"/>
    <property type="match status" value="1"/>
</dbReference>
<dbReference type="Proteomes" id="UP000749471">
    <property type="component" value="Unassembled WGS sequence"/>
</dbReference>
<evidence type="ECO:0000256" key="4">
    <source>
        <dbReference type="ARBA" id="ARBA00023136"/>
    </source>
</evidence>
<feature type="domain" description="ABC-2 type transporter transmembrane" evidence="6">
    <location>
        <begin position="19"/>
        <end position="360"/>
    </location>
</feature>
<name>A0ABS6E0M6_9FIRM</name>
<reference evidence="7 8" key="1">
    <citation type="submission" date="2021-06" db="EMBL/GenBank/DDBJ databases">
        <authorList>
            <person name="Sun Q."/>
            <person name="Li D."/>
        </authorList>
    </citation>
    <scope>NUCLEOTIDE SEQUENCE [LARGE SCALE GENOMIC DNA]</scope>
    <source>
        <strain evidence="7 8">MSJ-40</strain>
    </source>
</reference>
<evidence type="ECO:0000256" key="3">
    <source>
        <dbReference type="ARBA" id="ARBA00022989"/>
    </source>
</evidence>
<evidence type="ECO:0000256" key="1">
    <source>
        <dbReference type="ARBA" id="ARBA00004141"/>
    </source>
</evidence>
<dbReference type="EMBL" id="JAHLPM010000001">
    <property type="protein sequence ID" value="MBU5436447.1"/>
    <property type="molecule type" value="Genomic_DNA"/>
</dbReference>
<dbReference type="InterPro" id="IPR013525">
    <property type="entry name" value="ABC2_TM"/>
</dbReference>
<accession>A0ABS6E0M6</accession>
<sequence length="384" mass="44928">MFRKIFLKQIKEQTKSLSILILIVSIFLFYYTQFIGDIKRDGIKPMPPRFKYSVANDLVIKGVTLEDHIEYAYNTMKADYDSGDTLRIKGINMFYEKINEEQMQFLKETIKEMESISFQTNDEYDVFIDKVDKALGGNTVYSNENNFSSIIRSRYYDEDIELYNAILKEDKVTNAYGRLFADYIGIAISFFTVFITAFTLIKDRRYNTNELIYTTRVSSYKYIIGKYLGDITAAILIVFLVAGHATWMFHDFSKVTGDPISYTAFFKYSILWIFPTIMFVTSLSYVLQLIFDNGIVPIIAQFFYWMYSMTPLTPEGVQPTKYFIRFNRAVSYSQFQPLIKDIYLNRTLFIIFSLVLLFLAIKIWERKRGNINSGFKVGKKGILQ</sequence>
<organism evidence="7 8">
    <name type="scientific">Tissierella simiarum</name>
    <dbReference type="NCBI Taxonomy" id="2841534"/>
    <lineage>
        <taxon>Bacteria</taxon>
        <taxon>Bacillati</taxon>
        <taxon>Bacillota</taxon>
        <taxon>Tissierellia</taxon>
        <taxon>Tissierellales</taxon>
        <taxon>Tissierellaceae</taxon>
        <taxon>Tissierella</taxon>
    </lineage>
</organism>
<evidence type="ECO:0000256" key="5">
    <source>
        <dbReference type="SAM" id="Phobius"/>
    </source>
</evidence>
<keyword evidence="3 5" id="KW-1133">Transmembrane helix</keyword>
<dbReference type="RefSeq" id="WP_216515668.1">
    <property type="nucleotide sequence ID" value="NZ_JAHLPM010000001.1"/>
</dbReference>
<evidence type="ECO:0000313" key="7">
    <source>
        <dbReference type="EMBL" id="MBU5436447.1"/>
    </source>
</evidence>
<feature type="transmembrane region" description="Helical" evidence="5">
    <location>
        <begin position="180"/>
        <end position="201"/>
    </location>
</feature>
<keyword evidence="4 5" id="KW-0472">Membrane</keyword>